<gene>
    <name evidence="6" type="ORF">KAK11_01170</name>
</gene>
<reference evidence="6 7" key="1">
    <citation type="submission" date="2021-04" db="EMBL/GenBank/DDBJ databases">
        <title>The genome sequence of type strain Ideonella paludis KCTC 32238.</title>
        <authorList>
            <person name="Liu Y."/>
        </authorList>
    </citation>
    <scope>NUCLEOTIDE SEQUENCE [LARGE SCALE GENOMIC DNA]</scope>
    <source>
        <strain evidence="6 7">KCTC 32238</strain>
    </source>
</reference>
<feature type="modified residue" description="4-aspartylphosphate" evidence="3">
    <location>
        <position position="187"/>
    </location>
</feature>
<dbReference type="EMBL" id="JAGQDG010000001">
    <property type="protein sequence ID" value="MBQ0933920.1"/>
    <property type="molecule type" value="Genomic_DNA"/>
</dbReference>
<dbReference type="InterPro" id="IPR043128">
    <property type="entry name" value="Rev_trsase/Diguanyl_cyclase"/>
</dbReference>
<keyword evidence="7" id="KW-1185">Reference proteome</keyword>
<dbReference type="PANTHER" id="PTHR45138">
    <property type="entry name" value="REGULATORY COMPONENTS OF SENSORY TRANSDUCTION SYSTEM"/>
    <property type="match status" value="1"/>
</dbReference>
<comment type="caution">
    <text evidence="6">The sequence shown here is derived from an EMBL/GenBank/DDBJ whole genome shotgun (WGS) entry which is preliminary data.</text>
</comment>
<dbReference type="InterPro" id="IPR000160">
    <property type="entry name" value="GGDEF_dom"/>
</dbReference>
<feature type="domain" description="Response regulatory" evidence="4">
    <location>
        <begin position="137"/>
        <end position="254"/>
    </location>
</feature>
<dbReference type="InterPro" id="IPR011006">
    <property type="entry name" value="CheY-like_superfamily"/>
</dbReference>
<dbReference type="Proteomes" id="UP000672097">
    <property type="component" value="Unassembled WGS sequence"/>
</dbReference>
<dbReference type="NCBIfam" id="TIGR00254">
    <property type="entry name" value="GGDEF"/>
    <property type="match status" value="1"/>
</dbReference>
<dbReference type="PANTHER" id="PTHR45138:SF9">
    <property type="entry name" value="DIGUANYLATE CYCLASE DGCM-RELATED"/>
    <property type="match status" value="1"/>
</dbReference>
<dbReference type="SUPFAM" id="SSF55073">
    <property type="entry name" value="Nucleotide cyclase"/>
    <property type="match status" value="1"/>
</dbReference>
<keyword evidence="3" id="KW-0597">Phosphoprotein</keyword>
<dbReference type="PROSITE" id="PS50887">
    <property type="entry name" value="GGDEF"/>
    <property type="match status" value="1"/>
</dbReference>
<evidence type="ECO:0000313" key="7">
    <source>
        <dbReference type="Proteomes" id="UP000672097"/>
    </source>
</evidence>
<evidence type="ECO:0000256" key="3">
    <source>
        <dbReference type="PROSITE-ProRule" id="PRU00169"/>
    </source>
</evidence>
<dbReference type="InterPro" id="IPR050469">
    <property type="entry name" value="Diguanylate_Cyclase"/>
</dbReference>
<dbReference type="GO" id="GO:0052621">
    <property type="term" value="F:diguanylate cyclase activity"/>
    <property type="evidence" value="ECO:0007669"/>
    <property type="project" value="UniProtKB-EC"/>
</dbReference>
<dbReference type="InterPro" id="IPR029787">
    <property type="entry name" value="Nucleotide_cyclase"/>
</dbReference>
<dbReference type="PROSITE" id="PS50110">
    <property type="entry name" value="RESPONSE_REGULATORY"/>
    <property type="match status" value="2"/>
</dbReference>
<evidence type="ECO:0000259" key="5">
    <source>
        <dbReference type="PROSITE" id="PS50887"/>
    </source>
</evidence>
<evidence type="ECO:0000256" key="2">
    <source>
        <dbReference type="ARBA" id="ARBA00034247"/>
    </source>
</evidence>
<comment type="catalytic activity">
    <reaction evidence="2">
        <text>2 GTP = 3',3'-c-di-GMP + 2 diphosphate</text>
        <dbReference type="Rhea" id="RHEA:24898"/>
        <dbReference type="ChEBI" id="CHEBI:33019"/>
        <dbReference type="ChEBI" id="CHEBI:37565"/>
        <dbReference type="ChEBI" id="CHEBI:58805"/>
        <dbReference type="EC" id="2.7.7.65"/>
    </reaction>
</comment>
<protein>
    <recommendedName>
        <fullName evidence="1">diguanylate cyclase</fullName>
        <ecNumber evidence="1">2.7.7.65</ecNumber>
    </recommendedName>
</protein>
<dbReference type="Pfam" id="PF00990">
    <property type="entry name" value="GGDEF"/>
    <property type="match status" value="1"/>
</dbReference>
<keyword evidence="6" id="KW-0548">Nucleotidyltransferase</keyword>
<dbReference type="CDD" id="cd01949">
    <property type="entry name" value="GGDEF"/>
    <property type="match status" value="1"/>
</dbReference>
<feature type="domain" description="GGDEF" evidence="5">
    <location>
        <begin position="297"/>
        <end position="426"/>
    </location>
</feature>
<evidence type="ECO:0000313" key="6">
    <source>
        <dbReference type="EMBL" id="MBQ0933920.1"/>
    </source>
</evidence>
<accession>A0ABS5DS15</accession>
<dbReference type="InterPro" id="IPR001789">
    <property type="entry name" value="Sig_transdc_resp-reg_receiver"/>
</dbReference>
<organism evidence="6 7">
    <name type="scientific">Ideonella paludis</name>
    <dbReference type="NCBI Taxonomy" id="1233411"/>
    <lineage>
        <taxon>Bacteria</taxon>
        <taxon>Pseudomonadati</taxon>
        <taxon>Pseudomonadota</taxon>
        <taxon>Betaproteobacteria</taxon>
        <taxon>Burkholderiales</taxon>
        <taxon>Sphaerotilaceae</taxon>
        <taxon>Ideonella</taxon>
    </lineage>
</organism>
<dbReference type="SMART" id="SM00448">
    <property type="entry name" value="REC"/>
    <property type="match status" value="2"/>
</dbReference>
<sequence>MSAAHELASRCAVLLIEDQALVRDLAAQTLRMRLGCTVEAAGTLAEARKLIDARGADAPFFVAVADLHLPDADAGKILSTLTAADIPAIGVTASFDKDLRESMLLRGAVDYVIKDNTQVFRYVADQIRRLWCNRGQAALVVDDSAAARQLVKNWLERQQLTVYLAADGQEALEVFKEHPDICLVVTDCHMPRMDGFGLVGQLRRKHDREHLAIVGVSSSDDNSLSARFLKLGANDYLGKPFTYEELCARVNQNIAMLDSVATLREQATRDALTGLFNRRHFYDQAPLHARSAAVNGQVHATLMLDIDFFKKVNDTYGHPAGDAVIRHMAQLLARHFNDGLVARLGGEEFSVMLTTTPAEAKARAEAFRQALEESPTAHDGRVLSCTCSVGLCLTPGLPAHELLQRADLLLYEAKSSGRNRVCASDAP</sequence>
<dbReference type="SUPFAM" id="SSF52172">
    <property type="entry name" value="CheY-like"/>
    <property type="match status" value="2"/>
</dbReference>
<feature type="modified residue" description="4-aspartylphosphate" evidence="3">
    <location>
        <position position="66"/>
    </location>
</feature>
<keyword evidence="6" id="KW-0808">Transferase</keyword>
<evidence type="ECO:0000259" key="4">
    <source>
        <dbReference type="PROSITE" id="PS50110"/>
    </source>
</evidence>
<dbReference type="Gene3D" id="3.30.70.270">
    <property type="match status" value="1"/>
</dbReference>
<dbReference type="SMART" id="SM00267">
    <property type="entry name" value="GGDEF"/>
    <property type="match status" value="1"/>
</dbReference>
<dbReference type="RefSeq" id="WP_210805329.1">
    <property type="nucleotide sequence ID" value="NZ_JAGQDG010000001.1"/>
</dbReference>
<feature type="domain" description="Response regulatory" evidence="4">
    <location>
        <begin position="12"/>
        <end position="129"/>
    </location>
</feature>
<proteinExistence type="predicted"/>
<evidence type="ECO:0000256" key="1">
    <source>
        <dbReference type="ARBA" id="ARBA00012528"/>
    </source>
</evidence>
<dbReference type="Gene3D" id="3.40.50.2300">
    <property type="match status" value="2"/>
</dbReference>
<name>A0ABS5DS15_9BURK</name>
<dbReference type="EC" id="2.7.7.65" evidence="1"/>
<dbReference type="Pfam" id="PF00072">
    <property type="entry name" value="Response_reg"/>
    <property type="match status" value="2"/>
</dbReference>